<dbReference type="Ensembl" id="ENSEBUT00000011642.1">
    <property type="protein sequence ID" value="ENSEBUP00000011082.1"/>
    <property type="gene ID" value="ENSEBUG00000007122.1"/>
</dbReference>
<comment type="similarity">
    <text evidence="1">Belongs to the FAM122 family.</text>
</comment>
<dbReference type="InterPro" id="IPR026716">
    <property type="entry name" value="PBIR1/2/3"/>
</dbReference>
<evidence type="ECO:0000256" key="2">
    <source>
        <dbReference type="SAM" id="MobiDB-lite"/>
    </source>
</evidence>
<evidence type="ECO:0000256" key="1">
    <source>
        <dbReference type="ARBA" id="ARBA00006725"/>
    </source>
</evidence>
<dbReference type="Proteomes" id="UP000694388">
    <property type="component" value="Unplaced"/>
</dbReference>
<organism evidence="3 4">
    <name type="scientific">Eptatretus burgeri</name>
    <name type="common">Inshore hagfish</name>
    <dbReference type="NCBI Taxonomy" id="7764"/>
    <lineage>
        <taxon>Eukaryota</taxon>
        <taxon>Metazoa</taxon>
        <taxon>Chordata</taxon>
        <taxon>Craniata</taxon>
        <taxon>Vertebrata</taxon>
        <taxon>Cyclostomata</taxon>
        <taxon>Myxini</taxon>
        <taxon>Myxiniformes</taxon>
        <taxon>Myxinidae</taxon>
        <taxon>Eptatretinae</taxon>
        <taxon>Eptatretus</taxon>
    </lineage>
</organism>
<sequence length="181" mass="19774">MAQERMELEPCADLDGASGLRRSNSLPMISNLSSSVKAFQPTAFRSRRNSVSFMSCQSLPLMTVDGRGMDLANREGPHERYVEPIACNSERPTPGAALKRKGESMRWAEMETDSPPKRVQHSSDMDCSISTNTVLQGNPERAECSHSQKIPPSGVQAATPATPLTHCFLSPFLPVTRPSTL</sequence>
<evidence type="ECO:0000313" key="4">
    <source>
        <dbReference type="Proteomes" id="UP000694388"/>
    </source>
</evidence>
<reference evidence="3" key="2">
    <citation type="submission" date="2025-09" db="UniProtKB">
        <authorList>
            <consortium name="Ensembl"/>
        </authorList>
    </citation>
    <scope>IDENTIFICATION</scope>
</reference>
<protein>
    <submittedName>
        <fullName evidence="3">Uncharacterized protein</fullName>
    </submittedName>
</protein>
<dbReference type="AlphaFoldDB" id="A0A8C4WU89"/>
<dbReference type="GO" id="GO:0004865">
    <property type="term" value="F:protein serine/threonine phosphatase inhibitor activity"/>
    <property type="evidence" value="ECO:0007669"/>
    <property type="project" value="InterPro"/>
</dbReference>
<keyword evidence="4" id="KW-1185">Reference proteome</keyword>
<evidence type="ECO:0000313" key="3">
    <source>
        <dbReference type="Ensembl" id="ENSEBUP00000011082.1"/>
    </source>
</evidence>
<dbReference type="PANTHER" id="PTHR22227:SF6">
    <property type="entry name" value="FAMILY WITH SEQUENCE SIMILARITY 122B ISOFORM X1"/>
    <property type="match status" value="1"/>
</dbReference>
<feature type="region of interest" description="Disordered" evidence="2">
    <location>
        <begin position="1"/>
        <end position="20"/>
    </location>
</feature>
<reference evidence="3" key="1">
    <citation type="submission" date="2025-08" db="UniProtKB">
        <authorList>
            <consortium name="Ensembl"/>
        </authorList>
    </citation>
    <scope>IDENTIFICATION</scope>
</reference>
<proteinExistence type="inferred from homology"/>
<accession>A0A8C4WU89</accession>
<dbReference type="PANTHER" id="PTHR22227">
    <property type="entry name" value="FAMILY WITH SEQUENCE SIMILARITY 122B ISOFORM X1"/>
    <property type="match status" value="1"/>
</dbReference>
<name>A0A8C4WU89_EPTBU</name>